<dbReference type="Gene3D" id="2.60.120.10">
    <property type="entry name" value="Jelly Rolls"/>
    <property type="match status" value="1"/>
</dbReference>
<dbReference type="EMBL" id="CP013067">
    <property type="protein sequence ID" value="ALP40840.1"/>
    <property type="molecule type" value="Genomic_DNA"/>
</dbReference>
<dbReference type="AlphaFoldDB" id="A0A0S2SGK9"/>
<dbReference type="PANTHER" id="PTHR37943">
    <property type="entry name" value="PROTEIN VES"/>
    <property type="match status" value="1"/>
</dbReference>
<dbReference type="KEGG" id="asr:WL1483_1421"/>
<dbReference type="OrthoDB" id="9800082at2"/>
<dbReference type="SUPFAM" id="SSF51182">
    <property type="entry name" value="RmlC-like cupins"/>
    <property type="match status" value="1"/>
</dbReference>
<reference evidence="1 2" key="2">
    <citation type="journal article" date="2016" name="Genome Announc.">
        <title>Complete Genome Sequence of the Highly Virulent Aeromonas schubertii Strain WL1483, Isolated from Diseased Snakehead Fish (Channa argus) in China.</title>
        <authorList>
            <person name="Liu L."/>
            <person name="Li N."/>
            <person name="Zhang D."/>
            <person name="Fu X."/>
            <person name="Shi C."/>
            <person name="Lin Q."/>
            <person name="Hao G."/>
        </authorList>
    </citation>
    <scope>NUCLEOTIDE SEQUENCE [LARGE SCALE GENOMIC DNA]</scope>
    <source>
        <strain evidence="1 2">WL1483</strain>
    </source>
</reference>
<gene>
    <name evidence="1" type="ORF">WL1483_1421</name>
</gene>
<reference evidence="2" key="1">
    <citation type="submission" date="2015-10" db="EMBL/GenBank/DDBJ databases">
        <title>Complete Genome Sequence of Aeromonas schubertii strain WL1483.</title>
        <authorList>
            <person name="Liu L."/>
        </authorList>
    </citation>
    <scope>NUCLEOTIDE SEQUENCE [LARGE SCALE GENOMIC DNA]</scope>
    <source>
        <strain evidence="2">WL1483</strain>
    </source>
</reference>
<sequence length="186" mass="20079">MFTLIPQSRYRPMPWKSGRGTTAEILVSPGGASLAALDFDYRLSMAPIREDGPFSPFPGFSRILLPIKGAGFVLNGHPYATYEIAHFDGSEPTHCALLKKEVTDLGLIYDPARIKANARVLNLPFSLSLTLEPVNTYLVVLLDGTLEAGGHELQSGDTLSISGEPALALTCQKRATLAFFTLQPCG</sequence>
<evidence type="ECO:0008006" key="3">
    <source>
        <dbReference type="Google" id="ProtNLM"/>
    </source>
</evidence>
<dbReference type="Proteomes" id="UP000058114">
    <property type="component" value="Chromosome"/>
</dbReference>
<proteinExistence type="predicted"/>
<evidence type="ECO:0000313" key="2">
    <source>
        <dbReference type="Proteomes" id="UP000058114"/>
    </source>
</evidence>
<dbReference type="Pfam" id="PF05962">
    <property type="entry name" value="HutD"/>
    <property type="match status" value="1"/>
</dbReference>
<dbReference type="PATRIC" id="fig|652.5.peg.3204"/>
<dbReference type="InterPro" id="IPR014710">
    <property type="entry name" value="RmlC-like_jellyroll"/>
</dbReference>
<dbReference type="InterPro" id="IPR010282">
    <property type="entry name" value="Uncharacterised_HutD/Ves"/>
</dbReference>
<evidence type="ECO:0000313" key="1">
    <source>
        <dbReference type="EMBL" id="ALP40840.1"/>
    </source>
</evidence>
<organism evidence="1 2">
    <name type="scientific">Aeromonas schubertii</name>
    <dbReference type="NCBI Taxonomy" id="652"/>
    <lineage>
        <taxon>Bacteria</taxon>
        <taxon>Pseudomonadati</taxon>
        <taxon>Pseudomonadota</taxon>
        <taxon>Gammaproteobacteria</taxon>
        <taxon>Aeromonadales</taxon>
        <taxon>Aeromonadaceae</taxon>
        <taxon>Aeromonas</taxon>
    </lineage>
</organism>
<accession>A0A0S2SGK9</accession>
<dbReference type="STRING" id="652.WL1483_1421"/>
<dbReference type="InterPro" id="IPR011051">
    <property type="entry name" value="RmlC_Cupin_sf"/>
</dbReference>
<dbReference type="PANTHER" id="PTHR37943:SF1">
    <property type="entry name" value="PROTEIN VES"/>
    <property type="match status" value="1"/>
</dbReference>
<dbReference type="RefSeq" id="WP_050667261.1">
    <property type="nucleotide sequence ID" value="NZ_CDDB01000072.1"/>
</dbReference>
<name>A0A0S2SGK9_9GAMM</name>
<protein>
    <recommendedName>
        <fullName evidence="3">HutD family protein</fullName>
    </recommendedName>
</protein>